<dbReference type="Gene3D" id="3.30.559.10">
    <property type="entry name" value="Chloramphenicol acetyltransferase-like domain"/>
    <property type="match status" value="1"/>
</dbReference>
<keyword evidence="2" id="KW-0596">Phosphopantetheine</keyword>
<dbReference type="PANTHER" id="PTHR45527:SF1">
    <property type="entry name" value="FATTY ACID SYNTHASE"/>
    <property type="match status" value="1"/>
</dbReference>
<protein>
    <submittedName>
        <fullName evidence="5">Condensation domain-containing protein</fullName>
    </submittedName>
</protein>
<dbReference type="InterPro" id="IPR001242">
    <property type="entry name" value="Condensation_dom"/>
</dbReference>
<dbReference type="InterPro" id="IPR036736">
    <property type="entry name" value="ACP-like_sf"/>
</dbReference>
<evidence type="ECO:0000256" key="1">
    <source>
        <dbReference type="ARBA" id="ARBA00001957"/>
    </source>
</evidence>
<name>A0ABU8M0B9_9PSEU</name>
<dbReference type="PANTHER" id="PTHR45527">
    <property type="entry name" value="NONRIBOSOMAL PEPTIDE SYNTHETASE"/>
    <property type="match status" value="1"/>
</dbReference>
<dbReference type="InterPro" id="IPR020806">
    <property type="entry name" value="PKS_PP-bd"/>
</dbReference>
<dbReference type="Pfam" id="PF00668">
    <property type="entry name" value="Condensation"/>
    <property type="match status" value="1"/>
</dbReference>
<evidence type="ECO:0000256" key="2">
    <source>
        <dbReference type="ARBA" id="ARBA00022450"/>
    </source>
</evidence>
<keyword evidence="3" id="KW-0597">Phosphoprotein</keyword>
<accession>A0ABU8M0B9</accession>
<dbReference type="InterPro" id="IPR029058">
    <property type="entry name" value="AB_hydrolase_fold"/>
</dbReference>
<evidence type="ECO:0000313" key="5">
    <source>
        <dbReference type="EMBL" id="MEJ2860815.1"/>
    </source>
</evidence>
<evidence type="ECO:0000259" key="4">
    <source>
        <dbReference type="PROSITE" id="PS50075"/>
    </source>
</evidence>
<dbReference type="Gene3D" id="3.40.50.12780">
    <property type="entry name" value="N-terminal domain of ligase-like"/>
    <property type="match status" value="2"/>
</dbReference>
<dbReference type="InterPro" id="IPR009081">
    <property type="entry name" value="PP-bd_ACP"/>
</dbReference>
<dbReference type="PROSITE" id="PS50075">
    <property type="entry name" value="CARRIER"/>
    <property type="match status" value="1"/>
</dbReference>
<dbReference type="SUPFAM" id="SSF56801">
    <property type="entry name" value="Acetyl-CoA synthetase-like"/>
    <property type="match status" value="1"/>
</dbReference>
<dbReference type="Gene3D" id="3.30.300.30">
    <property type="match status" value="1"/>
</dbReference>
<comment type="cofactor">
    <cofactor evidence="1">
        <name>pantetheine 4'-phosphate</name>
        <dbReference type="ChEBI" id="CHEBI:47942"/>
    </cofactor>
</comment>
<dbReference type="EMBL" id="JBBEGM010000001">
    <property type="protein sequence ID" value="MEJ2860815.1"/>
    <property type="molecule type" value="Genomic_DNA"/>
</dbReference>
<sequence length="876" mass="91689">MTVDLPLTGAQEGIWFAHHLDPANPIYTTGARVDITGPLAGDVLAAAIHDAVEETEALHVRFVVRDGRPRQVPLGRDERAAWAVERVDLRGEPDPEAAAQAWIEQALGAPSDLDDGPRFSHALLRLGEGQHVWFHRYHQVVMDAYGFSLIARRVATLYGARLAVDAAPPSRAGTLPELVAADAEARRRAVEDDRAFWTERFPGPPSPATLAGRTRRVTRTRLRRSSTLPPEVVVRMEAAADRATGHWPEMVLAGVALYLHRLCDAPDVVLGVPMMGRLGKPGAPAARTPGMLVNIVPLRVAPRPTATVRELVAEVVAELAAVRAHQHYRFEDLRRDLRLDAAEGPRGEAALVGPWVNVRPPDLLRFGARTTGVTRPVSGGPVHDLAVHVQRLPDGGLALDVDANPETYDVAALESHQAHLDGLLRALTGTPPDTSLAAVPLLDADERAAAIAAGRGAPAETGDLASLLGAADGPAVRLRDAGARPATTVAVALPSGPERDAAVRAVLHAGASVLPVDVDAPPARLAPLLAETAPVLGVVSAATRNVLPAGLVTVDVGEPRPEPSPLPEVDDAQPALVVPVSAGHGRPVGLVVSRAAVRGALGLSWDGSWLTPEGRPRPGTTARVLDRALHDVPDGAAGELYVGGAALPEGYAGLPGLTALRFVAGDAGARMLRTGELVRRDHDGTLHVLGRVDGQLVLDGRVVDPGEVEAALEALDDVAAAVVSVREGRLVAHVVGAVPPDVRDRLAAVLPAALVPADVVAVDAFPRTADGRVDTARLPATTPRSEPADRTQERLCAIVADVLGVDAVGPDDDFFALGGHSLLAMVLMSRVGEELGVTPSVRDVFDAPTPARLAELLAARVTPAQVLRAAGSVSTT</sequence>
<dbReference type="RefSeq" id="WP_337700723.1">
    <property type="nucleotide sequence ID" value="NZ_JBBEGM010000001.1"/>
</dbReference>
<dbReference type="SUPFAM" id="SSF52777">
    <property type="entry name" value="CoA-dependent acyltransferases"/>
    <property type="match status" value="2"/>
</dbReference>
<reference evidence="5 6" key="1">
    <citation type="submission" date="2024-03" db="EMBL/GenBank/DDBJ databases">
        <title>Actinomycetospora sp. OC33-EN07, a novel actinomycete isolated from wild orchid (Aerides multiflora).</title>
        <authorList>
            <person name="Suriyachadkun C."/>
        </authorList>
    </citation>
    <scope>NUCLEOTIDE SEQUENCE [LARGE SCALE GENOMIC DNA]</scope>
    <source>
        <strain evidence="5 6">OC33-EN07</strain>
    </source>
</reference>
<keyword evidence="6" id="KW-1185">Reference proteome</keyword>
<dbReference type="Proteomes" id="UP001369736">
    <property type="component" value="Unassembled WGS sequence"/>
</dbReference>
<organism evidence="5 6">
    <name type="scientific">Actinomycetospora flava</name>
    <dbReference type="NCBI Taxonomy" id="3129232"/>
    <lineage>
        <taxon>Bacteria</taxon>
        <taxon>Bacillati</taxon>
        <taxon>Actinomycetota</taxon>
        <taxon>Actinomycetes</taxon>
        <taxon>Pseudonocardiales</taxon>
        <taxon>Pseudonocardiaceae</taxon>
        <taxon>Actinomycetospora</taxon>
    </lineage>
</organism>
<dbReference type="InterPro" id="IPR042099">
    <property type="entry name" value="ANL_N_sf"/>
</dbReference>
<dbReference type="InterPro" id="IPR045851">
    <property type="entry name" value="AMP-bd_C_sf"/>
</dbReference>
<dbReference type="Gene3D" id="3.40.50.1820">
    <property type="entry name" value="alpha/beta hydrolase"/>
    <property type="match status" value="1"/>
</dbReference>
<evidence type="ECO:0000313" key="6">
    <source>
        <dbReference type="Proteomes" id="UP001369736"/>
    </source>
</evidence>
<feature type="domain" description="Carrier" evidence="4">
    <location>
        <begin position="786"/>
        <end position="861"/>
    </location>
</feature>
<evidence type="ECO:0000256" key="3">
    <source>
        <dbReference type="ARBA" id="ARBA00022553"/>
    </source>
</evidence>
<dbReference type="SMART" id="SM00823">
    <property type="entry name" value="PKS_PP"/>
    <property type="match status" value="1"/>
</dbReference>
<dbReference type="InterPro" id="IPR023213">
    <property type="entry name" value="CAT-like_dom_sf"/>
</dbReference>
<comment type="caution">
    <text evidence="5">The sequence shown here is derived from an EMBL/GenBank/DDBJ whole genome shotgun (WGS) entry which is preliminary data.</text>
</comment>
<proteinExistence type="predicted"/>
<gene>
    <name evidence="5" type="ORF">WCD58_06600</name>
</gene>
<dbReference type="SUPFAM" id="SSF47336">
    <property type="entry name" value="ACP-like"/>
    <property type="match status" value="1"/>
</dbReference>
<dbReference type="Gene3D" id="3.30.559.30">
    <property type="entry name" value="Nonribosomal peptide synthetase, condensation domain"/>
    <property type="match status" value="1"/>
</dbReference>
<dbReference type="Pfam" id="PF00550">
    <property type="entry name" value="PP-binding"/>
    <property type="match status" value="1"/>
</dbReference>